<gene>
    <name evidence="1" type="ORF">BDA96_03G088200</name>
</gene>
<proteinExistence type="predicted"/>
<reference evidence="1" key="2">
    <citation type="submission" date="2020-10" db="EMBL/GenBank/DDBJ databases">
        <authorList>
            <person name="Cooper E.A."/>
            <person name="Brenton Z.W."/>
            <person name="Flinn B.S."/>
            <person name="Jenkins J."/>
            <person name="Shu S."/>
            <person name="Flowers D."/>
            <person name="Luo F."/>
            <person name="Wang Y."/>
            <person name="Xia P."/>
            <person name="Barry K."/>
            <person name="Daum C."/>
            <person name="Lipzen A."/>
            <person name="Yoshinaga Y."/>
            <person name="Schmutz J."/>
            <person name="Saski C."/>
            <person name="Vermerris W."/>
            <person name="Kresovich S."/>
        </authorList>
    </citation>
    <scope>NUCLEOTIDE SEQUENCE</scope>
</reference>
<comment type="caution">
    <text evidence="1">The sequence shown here is derived from an EMBL/GenBank/DDBJ whole genome shotgun (WGS) entry which is preliminary data.</text>
</comment>
<name>A0A921UMQ2_SORBI</name>
<protein>
    <submittedName>
        <fullName evidence="1">Uncharacterized protein</fullName>
    </submittedName>
</protein>
<evidence type="ECO:0000313" key="2">
    <source>
        <dbReference type="Proteomes" id="UP000807115"/>
    </source>
</evidence>
<accession>A0A921UMQ2</accession>
<sequence>MLSKLFANPFLKGITQRGREVIIYLHLLITRIQRKTSGSIIKGSYCLLSCGGPKSTYGENKEIWLLNIVHMFFLSGEMGEVTMGFKLRSKLLSS</sequence>
<reference evidence="1" key="1">
    <citation type="journal article" date="2019" name="BMC Genomics">
        <title>A new reference genome for Sorghum bicolor reveals high levels of sequence similarity between sweet and grain genotypes: implications for the genetics of sugar metabolism.</title>
        <authorList>
            <person name="Cooper E.A."/>
            <person name="Brenton Z.W."/>
            <person name="Flinn B.S."/>
            <person name="Jenkins J."/>
            <person name="Shu S."/>
            <person name="Flowers D."/>
            <person name="Luo F."/>
            <person name="Wang Y."/>
            <person name="Xia P."/>
            <person name="Barry K."/>
            <person name="Daum C."/>
            <person name="Lipzen A."/>
            <person name="Yoshinaga Y."/>
            <person name="Schmutz J."/>
            <person name="Saski C."/>
            <person name="Vermerris W."/>
            <person name="Kresovich S."/>
        </authorList>
    </citation>
    <scope>NUCLEOTIDE SEQUENCE</scope>
</reference>
<evidence type="ECO:0000313" key="1">
    <source>
        <dbReference type="EMBL" id="KAG0536725.1"/>
    </source>
</evidence>
<dbReference type="AlphaFoldDB" id="A0A921UMQ2"/>
<organism evidence="1 2">
    <name type="scientific">Sorghum bicolor</name>
    <name type="common">Sorghum</name>
    <name type="synonym">Sorghum vulgare</name>
    <dbReference type="NCBI Taxonomy" id="4558"/>
    <lineage>
        <taxon>Eukaryota</taxon>
        <taxon>Viridiplantae</taxon>
        <taxon>Streptophyta</taxon>
        <taxon>Embryophyta</taxon>
        <taxon>Tracheophyta</taxon>
        <taxon>Spermatophyta</taxon>
        <taxon>Magnoliopsida</taxon>
        <taxon>Liliopsida</taxon>
        <taxon>Poales</taxon>
        <taxon>Poaceae</taxon>
        <taxon>PACMAD clade</taxon>
        <taxon>Panicoideae</taxon>
        <taxon>Andropogonodae</taxon>
        <taxon>Andropogoneae</taxon>
        <taxon>Sorghinae</taxon>
        <taxon>Sorghum</taxon>
    </lineage>
</organism>
<dbReference type="EMBL" id="CM027682">
    <property type="protein sequence ID" value="KAG0536725.1"/>
    <property type="molecule type" value="Genomic_DNA"/>
</dbReference>
<dbReference type="Proteomes" id="UP000807115">
    <property type="component" value="Chromosome 3"/>
</dbReference>